<dbReference type="PANTHER" id="PTHR12302:SF2">
    <property type="entry name" value="STAPHYLOCOCCAL NUCLEASE DOMAIN-CONTAINING PROTEIN 1"/>
    <property type="match status" value="1"/>
</dbReference>
<evidence type="ECO:0000256" key="2">
    <source>
        <dbReference type="ARBA" id="ARBA00017230"/>
    </source>
</evidence>
<evidence type="ECO:0000259" key="6">
    <source>
        <dbReference type="PROSITE" id="PS50304"/>
    </source>
</evidence>
<dbReference type="Gene3D" id="2.40.50.90">
    <property type="match status" value="5"/>
</dbReference>
<protein>
    <recommendedName>
        <fullName evidence="2">Staphylococcal nuclease domain-containing protein 1</fullName>
    </recommendedName>
</protein>
<proteinExistence type="predicted"/>
<dbReference type="InterPro" id="IPR002999">
    <property type="entry name" value="Tudor"/>
</dbReference>
<sequence>MAQPQQSQTPTAQRGIVKQVLSGDAIIIRGQPRGGPPPEKQINLSYVNASKLSRRGNPNVDTSQETKDEPYAWEAREFLRKKLIGKEVCFTIEYKVPNSTREYGLVFIGKDTSGENIVESLVVEGLVEVRRTGVKPSDIQQKLCELEDAAKAAGKGKWSTDPSHSHVRDMKYTVENPRNFIDSLHHAPVKAIVEHVRDGSTLRVLLLPDYYMLTVMISGIRCPTFKTSEDGQTQVGEPFADEAKFFTECRLLQREVEVILESVSNQNFLGSIVHPNGNIAELLLKEGFARCVDWSITFVTGGPDKLRAAERSAKDSRLRIWRDYTPSGPAIDSKDKEFTGKVVEVVNADSLVIKLSNGTLMKVFLSSIRPPRLSEDKQSEIQKDNKGRSFRPLYDVPYMYEAREFLRKKLIGKKVNVSKDYIQPASNSFPEKVCCTVTVGGQNVAEALISKGLATVVRYRQDDDQRSTHYDELLASEMKAQKSGKGLHSKKETPVRRVVDLSGDLSKSKQFFPFLQRAGRMEGVVEFVASGSRLRIFVSRENCLITFLLGGISCPRGPRPSPGGGMLEGEPWGEEAHKFTKELCHQREVEIEVETMDKAGNFIGWMWIDNINLSVTLVQEGLASVHFTAERSSYYNALQIAEDAAKKRGDKIWTGFEEPKEEEKKEDNVERKINYRSIIITEVRPNLNFYAQHVEEGPRLEEMMGKLREELASNPPLPGSFTPKKGVLCASKFVDDQWYRARIEKVAGNIVHVFYIDFGNREVTDPTKLATLPTTYQGLSPAAHEYGLACISMPEDSEFIEDTRYALIQDTDNRALLLNVEYRVGGVEYVTLYTSEDKEDILKNLISEGLLMVENRKEKKLQKLVTEYKNAEETARWKRLNLWRYGDFTEDDAKEFGI</sequence>
<keyword evidence="8" id="KW-1185">Reference proteome</keyword>
<evidence type="ECO:0000313" key="8">
    <source>
        <dbReference type="Proteomes" id="UP000694941"/>
    </source>
</evidence>
<evidence type="ECO:0000256" key="4">
    <source>
        <dbReference type="ARBA" id="ARBA00022737"/>
    </source>
</evidence>
<evidence type="ECO:0000313" key="9">
    <source>
        <dbReference type="RefSeq" id="XP_013778748.1"/>
    </source>
</evidence>
<dbReference type="PIRSF" id="PIRSF017179">
    <property type="entry name" value="RISC-Tudor-SN"/>
    <property type="match status" value="1"/>
</dbReference>
<dbReference type="PROSITE" id="PS50830">
    <property type="entry name" value="TNASE_3"/>
    <property type="match status" value="4"/>
</dbReference>
<dbReference type="InterPro" id="IPR016071">
    <property type="entry name" value="Staphylococal_nuclease_OB-fold"/>
</dbReference>
<feature type="domain" description="TNase-like" evidence="7">
    <location>
        <begin position="336"/>
        <end position="490"/>
    </location>
</feature>
<dbReference type="Gene3D" id="2.30.30.140">
    <property type="match status" value="1"/>
</dbReference>
<dbReference type="GeneID" id="106463279"/>
<dbReference type="CDD" id="cd20433">
    <property type="entry name" value="Tudor_TDRD11"/>
    <property type="match status" value="1"/>
</dbReference>
<dbReference type="CDD" id="cd00175">
    <property type="entry name" value="SNc"/>
    <property type="match status" value="2"/>
</dbReference>
<keyword evidence="3 5" id="KW-0963">Cytoplasm</keyword>
<organism evidence="8 9">
    <name type="scientific">Limulus polyphemus</name>
    <name type="common">Atlantic horseshoe crab</name>
    <dbReference type="NCBI Taxonomy" id="6850"/>
    <lineage>
        <taxon>Eukaryota</taxon>
        <taxon>Metazoa</taxon>
        <taxon>Ecdysozoa</taxon>
        <taxon>Arthropoda</taxon>
        <taxon>Chelicerata</taxon>
        <taxon>Merostomata</taxon>
        <taxon>Xiphosura</taxon>
        <taxon>Limulidae</taxon>
        <taxon>Limulus</taxon>
    </lineage>
</organism>
<dbReference type="SUPFAM" id="SSF50199">
    <property type="entry name" value="Staphylococcal nuclease"/>
    <property type="match status" value="5"/>
</dbReference>
<dbReference type="RefSeq" id="XP_013778748.1">
    <property type="nucleotide sequence ID" value="XM_013923294.2"/>
</dbReference>
<keyword evidence="4" id="KW-0677">Repeat</keyword>
<accession>A0ABM1BBN0</accession>
<feature type="domain" description="TNase-like" evidence="7">
    <location>
        <begin position="519"/>
        <end position="655"/>
    </location>
</feature>
<feature type="domain" description="Tudor" evidence="6">
    <location>
        <begin position="722"/>
        <end position="779"/>
    </location>
</feature>
<evidence type="ECO:0000256" key="1">
    <source>
        <dbReference type="ARBA" id="ARBA00004496"/>
    </source>
</evidence>
<dbReference type="SMART" id="SM00318">
    <property type="entry name" value="SNc"/>
    <property type="match status" value="4"/>
</dbReference>
<dbReference type="Pfam" id="PF00567">
    <property type="entry name" value="TUDOR"/>
    <property type="match status" value="1"/>
</dbReference>
<dbReference type="Pfam" id="PF00565">
    <property type="entry name" value="SNase"/>
    <property type="match status" value="4"/>
</dbReference>
<dbReference type="InterPro" id="IPR035437">
    <property type="entry name" value="SNase_OB-fold_sf"/>
</dbReference>
<comment type="subcellular location">
    <subcellularLocation>
        <location evidence="1 5">Cytoplasm</location>
    </subcellularLocation>
</comment>
<dbReference type="SUPFAM" id="SSF63748">
    <property type="entry name" value="Tudor/PWWP/MBT"/>
    <property type="match status" value="1"/>
</dbReference>
<dbReference type="PROSITE" id="PS50304">
    <property type="entry name" value="TUDOR"/>
    <property type="match status" value="1"/>
</dbReference>
<dbReference type="InterPro" id="IPR047386">
    <property type="entry name" value="Tudor_TDRD11"/>
</dbReference>
<feature type="domain" description="TNase-like" evidence="7">
    <location>
        <begin position="11"/>
        <end position="160"/>
    </location>
</feature>
<dbReference type="PANTHER" id="PTHR12302">
    <property type="entry name" value="EBNA2 BINDING PROTEIN P100"/>
    <property type="match status" value="1"/>
</dbReference>
<evidence type="ECO:0000256" key="5">
    <source>
        <dbReference type="PIRNR" id="PIRNR017179"/>
    </source>
</evidence>
<name>A0ABM1BBN0_LIMPO</name>
<evidence type="ECO:0000259" key="7">
    <source>
        <dbReference type="PROSITE" id="PS50830"/>
    </source>
</evidence>
<dbReference type="InterPro" id="IPR016685">
    <property type="entry name" value="Silence_cplx_Nase-comp_TudorSN"/>
</dbReference>
<gene>
    <name evidence="9" type="primary">LOC106463279</name>
</gene>
<dbReference type="SMART" id="SM00333">
    <property type="entry name" value="TUDOR"/>
    <property type="match status" value="1"/>
</dbReference>
<feature type="domain" description="TNase-like" evidence="7">
    <location>
        <begin position="187"/>
        <end position="323"/>
    </location>
</feature>
<evidence type="ECO:0000256" key="3">
    <source>
        <dbReference type="ARBA" id="ARBA00022490"/>
    </source>
</evidence>
<dbReference type="Proteomes" id="UP000694941">
    <property type="component" value="Unplaced"/>
</dbReference>
<reference evidence="9" key="1">
    <citation type="submission" date="2025-08" db="UniProtKB">
        <authorList>
            <consortium name="RefSeq"/>
        </authorList>
    </citation>
    <scope>IDENTIFICATION</scope>
    <source>
        <tissue evidence="9">Muscle</tissue>
    </source>
</reference>